<evidence type="ECO:0000313" key="3">
    <source>
        <dbReference type="Proteomes" id="UP000695026"/>
    </source>
</evidence>
<accession>A0A9F5J079</accession>
<dbReference type="GO" id="GO:2001224">
    <property type="term" value="P:positive regulation of neuron migration"/>
    <property type="evidence" value="ECO:0007669"/>
    <property type="project" value="TreeGrafter"/>
</dbReference>
<feature type="coiled-coil region" evidence="1">
    <location>
        <begin position="38"/>
        <end position="65"/>
    </location>
</feature>
<organism evidence="3 4">
    <name type="scientific">Python bivittatus</name>
    <name type="common">Burmese python</name>
    <name type="synonym">Python molurus bivittatus</name>
    <dbReference type="NCBI Taxonomy" id="176946"/>
    <lineage>
        <taxon>Eukaryota</taxon>
        <taxon>Metazoa</taxon>
        <taxon>Chordata</taxon>
        <taxon>Craniata</taxon>
        <taxon>Vertebrata</taxon>
        <taxon>Euteleostomi</taxon>
        <taxon>Lepidosauria</taxon>
        <taxon>Squamata</taxon>
        <taxon>Bifurcata</taxon>
        <taxon>Unidentata</taxon>
        <taxon>Episquamata</taxon>
        <taxon>Toxicofera</taxon>
        <taxon>Serpentes</taxon>
        <taxon>Henophidia</taxon>
        <taxon>Pythonidae</taxon>
        <taxon>Python</taxon>
    </lineage>
</organism>
<keyword evidence="3" id="KW-1185">Reference proteome</keyword>
<feature type="coiled-coil region" evidence="1">
    <location>
        <begin position="262"/>
        <end position="326"/>
    </location>
</feature>
<dbReference type="RefSeq" id="XP_025024104.1">
    <property type="nucleotide sequence ID" value="XM_025168336.1"/>
</dbReference>
<feature type="coiled-coil region" evidence="1">
    <location>
        <begin position="133"/>
        <end position="181"/>
    </location>
</feature>
<gene>
    <name evidence="4" type="primary">LOC112540952</name>
</gene>
<dbReference type="GO" id="GO:0044295">
    <property type="term" value="C:axonal growth cone"/>
    <property type="evidence" value="ECO:0007669"/>
    <property type="project" value="TreeGrafter"/>
</dbReference>
<keyword evidence="1" id="KW-0175">Coiled coil</keyword>
<feature type="compositionally biased region" description="Basic residues" evidence="2">
    <location>
        <begin position="469"/>
        <end position="480"/>
    </location>
</feature>
<proteinExistence type="predicted"/>
<feature type="region of interest" description="Disordered" evidence="2">
    <location>
        <begin position="436"/>
        <end position="455"/>
    </location>
</feature>
<feature type="region of interest" description="Disordered" evidence="2">
    <location>
        <begin position="461"/>
        <end position="540"/>
    </location>
</feature>
<dbReference type="GO" id="GO:0048812">
    <property type="term" value="P:neuron projection morphogenesis"/>
    <property type="evidence" value="ECO:0007669"/>
    <property type="project" value="TreeGrafter"/>
</dbReference>
<dbReference type="PANTHER" id="PTHR46606:SF1">
    <property type="entry name" value="SHOOTIN-1"/>
    <property type="match status" value="1"/>
</dbReference>
<dbReference type="AlphaFoldDB" id="A0A9F5J079"/>
<dbReference type="GO" id="GO:0031252">
    <property type="term" value="C:cell leading edge"/>
    <property type="evidence" value="ECO:0007669"/>
    <property type="project" value="TreeGrafter"/>
</dbReference>
<dbReference type="PANTHER" id="PTHR46606">
    <property type="entry name" value="SHOOTIN-1"/>
    <property type="match status" value="1"/>
</dbReference>
<sequence length="540" mass="59767">MEPPEADLTPRGVIWESESNSSSEEDADGQETQIFQEMAETKEKIAEIEQASQALLAELSAMEVEYEIEKKCRERAEAFAIQVSRENVKLKQISGAQMPGLGLPWGDFASGGSAEKDAQESALDPMGQCLQQIKDLQLKVSWLLEEKKELAAQVKDLQSHVEKLQDQLEEERAEKQSLRVLKEHNQKILKRVKQASRLVTEEYGKMSLQLDLEEKLRQQAETFAHQMLVKQKEANQQSLILMQSVGVDGQLLLALEEVAKVTGQLEKAKLEHEAKVKDLEAQLVERPPPEELAKLQAALTTAEEGKACLEEQLLRAEEKCAALEQKGQRFSMQALPRSLKPVAGGWSRPGSCLEGTIGFHLITIWSLASGTVGRSKNPLPPPTSPAKMDPLMALRERKGTQRPKKGDLCSDDATARAVEEMMVRIKSGVVLRPVRREAGSLSQPSSAAASKRRSTAMELQGLLSATRRPGCRSSRRKGSQKKLQVDNQLELLLQRRRQIVDRPAQTPALPEPSAPAADQRLLAYGPRAREGDHAASATRS</sequence>
<dbReference type="GO" id="GO:0005737">
    <property type="term" value="C:cytoplasm"/>
    <property type="evidence" value="ECO:0007669"/>
    <property type="project" value="TreeGrafter"/>
</dbReference>
<protein>
    <submittedName>
        <fullName evidence="4">Shootin-1-like</fullName>
    </submittedName>
</protein>
<feature type="region of interest" description="Disordered" evidence="2">
    <location>
        <begin position="1"/>
        <end position="30"/>
    </location>
</feature>
<evidence type="ECO:0000256" key="2">
    <source>
        <dbReference type="SAM" id="MobiDB-lite"/>
    </source>
</evidence>
<evidence type="ECO:0000256" key="1">
    <source>
        <dbReference type="SAM" id="Coils"/>
    </source>
</evidence>
<name>A0A9F5J079_PYTBI</name>
<dbReference type="OrthoDB" id="6111338at2759"/>
<dbReference type="Proteomes" id="UP000695026">
    <property type="component" value="Unplaced"/>
</dbReference>
<dbReference type="OMA" id="ETFAHQM"/>
<dbReference type="GeneID" id="112540952"/>
<dbReference type="InterPro" id="IPR024849">
    <property type="entry name" value="Shootin-1"/>
</dbReference>
<reference evidence="4" key="1">
    <citation type="submission" date="2025-08" db="UniProtKB">
        <authorList>
            <consortium name="RefSeq"/>
        </authorList>
    </citation>
    <scope>IDENTIFICATION</scope>
    <source>
        <tissue evidence="4">Liver</tissue>
    </source>
</reference>
<dbReference type="KEGG" id="pbi:112540952"/>
<evidence type="ECO:0000313" key="4">
    <source>
        <dbReference type="RefSeq" id="XP_025024104.1"/>
    </source>
</evidence>